<dbReference type="InterPro" id="IPR056632">
    <property type="entry name" value="DUF7730"/>
</dbReference>
<keyword evidence="3" id="KW-1185">Reference proteome</keyword>
<dbReference type="PANTHER" id="PTHR38790">
    <property type="entry name" value="2EXR DOMAIN-CONTAINING PROTEIN-RELATED"/>
    <property type="match status" value="1"/>
</dbReference>
<evidence type="ECO:0000259" key="1">
    <source>
        <dbReference type="Pfam" id="PF24864"/>
    </source>
</evidence>
<organism evidence="2 3">
    <name type="scientific">Immersiella caudata</name>
    <dbReference type="NCBI Taxonomy" id="314043"/>
    <lineage>
        <taxon>Eukaryota</taxon>
        <taxon>Fungi</taxon>
        <taxon>Dikarya</taxon>
        <taxon>Ascomycota</taxon>
        <taxon>Pezizomycotina</taxon>
        <taxon>Sordariomycetes</taxon>
        <taxon>Sordariomycetidae</taxon>
        <taxon>Sordariales</taxon>
        <taxon>Lasiosphaeriaceae</taxon>
        <taxon>Immersiella</taxon>
    </lineage>
</organism>
<dbReference type="AlphaFoldDB" id="A0AA40BZC2"/>
<name>A0AA40BZC2_9PEZI</name>
<dbReference type="Pfam" id="PF24864">
    <property type="entry name" value="DUF7730"/>
    <property type="match status" value="1"/>
</dbReference>
<evidence type="ECO:0000313" key="3">
    <source>
        <dbReference type="Proteomes" id="UP001175000"/>
    </source>
</evidence>
<protein>
    <recommendedName>
        <fullName evidence="1">DUF7730 domain-containing protein</fullName>
    </recommendedName>
</protein>
<sequence>MKTCCRSRLFALLFQISLFVPRLFPLLTHFWTGTSMAKRRPTLSVVELEEELGFQLSQLEVDLSSPAPTGANRLFSNFRPVSTDGIERITKEHEEFLREKRAKRTQSITLRQGESETVQVVDHNHSDFVRLHVRHDHGPGSYRFPVDIHYGFGLNLAFLFSEHEAARVLSTTKLHKRLAMSSTSTPAATTFLSLLPLEIRQSIYKFALAQGVWRMVDDEEFGRDNFPRSIGDPSGFYYPLGKPLSILRVNKQIRKEALPLAYRRTTFCLDSLESATRFLISVGQIGRKNIETLRVAWESTSEPTCTWATAAWSDQALEQLPGKLPSHTVSICIQLLKRCKRLRHLSVQFDSDLVKGMGLDAFRADAGVQGLCTLEGLKTVEIQELGMGPLGSDITRWLEGKMKGASKEEEECNGG</sequence>
<dbReference type="Proteomes" id="UP001175000">
    <property type="component" value="Unassembled WGS sequence"/>
</dbReference>
<evidence type="ECO:0000313" key="2">
    <source>
        <dbReference type="EMBL" id="KAK0619581.1"/>
    </source>
</evidence>
<gene>
    <name evidence="2" type="ORF">B0T14DRAFT_519516</name>
</gene>
<dbReference type="EMBL" id="JAULSU010000004">
    <property type="protein sequence ID" value="KAK0619581.1"/>
    <property type="molecule type" value="Genomic_DNA"/>
</dbReference>
<accession>A0AA40BZC2</accession>
<comment type="caution">
    <text evidence="2">The sequence shown here is derived from an EMBL/GenBank/DDBJ whole genome shotgun (WGS) entry which is preliminary data.</text>
</comment>
<proteinExistence type="predicted"/>
<feature type="domain" description="DUF7730" evidence="1">
    <location>
        <begin position="189"/>
        <end position="348"/>
    </location>
</feature>
<reference evidence="2" key="1">
    <citation type="submission" date="2023-06" db="EMBL/GenBank/DDBJ databases">
        <title>Genome-scale phylogeny and comparative genomics of the fungal order Sordariales.</title>
        <authorList>
            <consortium name="Lawrence Berkeley National Laboratory"/>
            <person name="Hensen N."/>
            <person name="Bonometti L."/>
            <person name="Westerberg I."/>
            <person name="Brannstrom I.O."/>
            <person name="Guillou S."/>
            <person name="Cros-Aarteil S."/>
            <person name="Calhoun S."/>
            <person name="Haridas S."/>
            <person name="Kuo A."/>
            <person name="Mondo S."/>
            <person name="Pangilinan J."/>
            <person name="Riley R."/>
            <person name="Labutti K."/>
            <person name="Andreopoulos B."/>
            <person name="Lipzen A."/>
            <person name="Chen C."/>
            <person name="Yanf M."/>
            <person name="Daum C."/>
            <person name="Ng V."/>
            <person name="Clum A."/>
            <person name="Steindorff A."/>
            <person name="Ohm R."/>
            <person name="Martin F."/>
            <person name="Silar P."/>
            <person name="Natvig D."/>
            <person name="Lalanne C."/>
            <person name="Gautier V."/>
            <person name="Ament-Velasquez S.L."/>
            <person name="Kruys A."/>
            <person name="Hutchinson M.I."/>
            <person name="Powell A.J."/>
            <person name="Barry K."/>
            <person name="Miller A.N."/>
            <person name="Grigoriev I.V."/>
            <person name="Debuchy R."/>
            <person name="Gladieux P."/>
            <person name="Thoren M.H."/>
            <person name="Johannesson H."/>
        </authorList>
    </citation>
    <scope>NUCLEOTIDE SEQUENCE</scope>
    <source>
        <strain evidence="2">CBS 606.72</strain>
    </source>
</reference>